<evidence type="ECO:0000313" key="3">
    <source>
        <dbReference type="Proteomes" id="UP000724874"/>
    </source>
</evidence>
<comment type="caution">
    <text evidence="2">The sequence shown here is derived from an EMBL/GenBank/DDBJ whole genome shotgun (WGS) entry which is preliminary data.</text>
</comment>
<proteinExistence type="predicted"/>
<sequence>RHILRRARTYSSQPRFNSTHVHSSHNTPAALPPRPYTFHIGASWAGKPDYDTPELKKVPFSPDTLIGSWRDRTLSRNSKGKVGKQALEPGEDFFFIQDVRVPAL</sequence>
<dbReference type="Proteomes" id="UP000724874">
    <property type="component" value="Unassembled WGS sequence"/>
</dbReference>
<evidence type="ECO:0000313" key="2">
    <source>
        <dbReference type="EMBL" id="KAF8910939.1"/>
    </source>
</evidence>
<feature type="non-terminal residue" evidence="2">
    <location>
        <position position="1"/>
    </location>
</feature>
<feature type="region of interest" description="Disordered" evidence="1">
    <location>
        <begin position="1"/>
        <end position="32"/>
    </location>
</feature>
<feature type="compositionally biased region" description="Polar residues" evidence="1">
    <location>
        <begin position="9"/>
        <end position="27"/>
    </location>
</feature>
<gene>
    <name evidence="2" type="ORF">CPB84DRAFT_1762936</name>
</gene>
<organism evidence="2 3">
    <name type="scientific">Gymnopilus junonius</name>
    <name type="common">Spectacular rustgill mushroom</name>
    <name type="synonym">Gymnopilus spectabilis subsp. junonius</name>
    <dbReference type="NCBI Taxonomy" id="109634"/>
    <lineage>
        <taxon>Eukaryota</taxon>
        <taxon>Fungi</taxon>
        <taxon>Dikarya</taxon>
        <taxon>Basidiomycota</taxon>
        <taxon>Agaricomycotina</taxon>
        <taxon>Agaricomycetes</taxon>
        <taxon>Agaricomycetidae</taxon>
        <taxon>Agaricales</taxon>
        <taxon>Agaricineae</taxon>
        <taxon>Hymenogastraceae</taxon>
        <taxon>Gymnopilus</taxon>
    </lineage>
</organism>
<dbReference type="EMBL" id="JADNYJ010000005">
    <property type="protein sequence ID" value="KAF8910939.1"/>
    <property type="molecule type" value="Genomic_DNA"/>
</dbReference>
<dbReference type="OrthoDB" id="3262984at2759"/>
<reference evidence="2" key="1">
    <citation type="submission" date="2020-11" db="EMBL/GenBank/DDBJ databases">
        <authorList>
            <consortium name="DOE Joint Genome Institute"/>
            <person name="Ahrendt S."/>
            <person name="Riley R."/>
            <person name="Andreopoulos W."/>
            <person name="LaButti K."/>
            <person name="Pangilinan J."/>
            <person name="Ruiz-duenas F.J."/>
            <person name="Barrasa J.M."/>
            <person name="Sanchez-Garcia M."/>
            <person name="Camarero S."/>
            <person name="Miyauchi S."/>
            <person name="Serrano A."/>
            <person name="Linde D."/>
            <person name="Babiker R."/>
            <person name="Drula E."/>
            <person name="Ayuso-Fernandez I."/>
            <person name="Pacheco R."/>
            <person name="Padilla G."/>
            <person name="Ferreira P."/>
            <person name="Barriuso J."/>
            <person name="Kellner H."/>
            <person name="Castanera R."/>
            <person name="Alfaro M."/>
            <person name="Ramirez L."/>
            <person name="Pisabarro A.G."/>
            <person name="Kuo A."/>
            <person name="Tritt A."/>
            <person name="Lipzen A."/>
            <person name="He G."/>
            <person name="Yan M."/>
            <person name="Ng V."/>
            <person name="Cullen D."/>
            <person name="Martin F."/>
            <person name="Rosso M.-N."/>
            <person name="Henrissat B."/>
            <person name="Hibbett D."/>
            <person name="Martinez A.T."/>
            <person name="Grigoriev I.V."/>
        </authorList>
    </citation>
    <scope>NUCLEOTIDE SEQUENCE</scope>
    <source>
        <strain evidence="2">AH 44721</strain>
    </source>
</reference>
<keyword evidence="3" id="KW-1185">Reference proteome</keyword>
<accession>A0A9P5TU61</accession>
<evidence type="ECO:0000256" key="1">
    <source>
        <dbReference type="SAM" id="MobiDB-lite"/>
    </source>
</evidence>
<dbReference type="AlphaFoldDB" id="A0A9P5TU61"/>
<name>A0A9P5TU61_GYMJU</name>
<protein>
    <submittedName>
        <fullName evidence="2">Uncharacterized protein</fullName>
    </submittedName>
</protein>